<evidence type="ECO:0000259" key="9">
    <source>
        <dbReference type="Pfam" id="PF18317"/>
    </source>
</evidence>
<feature type="binding site" evidence="7">
    <location>
        <position position="236"/>
    </location>
    <ligand>
        <name>NADP(+)</name>
        <dbReference type="ChEBI" id="CHEBI:58349"/>
    </ligand>
</feature>
<name>A0A9X4H418_9FIRM</name>
<keyword evidence="5 7" id="KW-0560">Oxidoreductase</keyword>
<dbReference type="GO" id="GO:0009423">
    <property type="term" value="P:chorismate biosynthetic process"/>
    <property type="evidence" value="ECO:0007669"/>
    <property type="project" value="UniProtKB-UniRule"/>
</dbReference>
<comment type="function">
    <text evidence="7">Involved in the biosynthesis of the chorismate, which leads to the biosynthesis of aromatic amino acids. Catalyzes the reversible NADPH linked reduction of 3-dehydroshikimate (DHSA) to yield shikimate (SA).</text>
</comment>
<sequence length="296" mass="31448">MLTGINGRTKVCGIYGCPVEHSFSPAMHNAAFDALDLDFVYVPFLVEPSRLPAAVEAVRSLGLAGVNVTIPHKQAVLPLLDEITEEARLIGAVNTIVNNSGCLLGDNTDGRGFLRALQEQAGFSPAGKTALIMGAGGAARAVSVQLVLAGIRKLFLSNRSRTRAEALASLLVKNTGLPVAEVVPWPVSGENPDLSEELPLADLVVQTTPVGMHPDEGSTIPLPLSSFGPGQVVCDLIYNPPETMFMKRASQVGATALNGIGMLLYQGVLSFEQWTGKTAPVEVMRESLLKCLHWRI</sequence>
<dbReference type="EC" id="1.1.1.25" evidence="2 7"/>
<proteinExistence type="inferred from homology"/>
<evidence type="ECO:0000256" key="2">
    <source>
        <dbReference type="ARBA" id="ARBA00012962"/>
    </source>
</evidence>
<keyword evidence="3 7" id="KW-0028">Amino-acid biosynthesis</keyword>
<comment type="pathway">
    <text evidence="1 7">Metabolic intermediate biosynthesis; chorismate biosynthesis; chorismate from D-erythrose 4-phosphate and phosphoenolpyruvate: step 4/7.</text>
</comment>
<feature type="binding site" evidence="7">
    <location>
        <position position="85"/>
    </location>
    <ligand>
        <name>NADP(+)</name>
        <dbReference type="ChEBI" id="CHEBI:58349"/>
    </ligand>
</feature>
<reference evidence="10" key="1">
    <citation type="submission" date="2022-02" db="EMBL/GenBank/DDBJ databases">
        <authorList>
            <person name="Leng L."/>
        </authorList>
    </citation>
    <scope>NUCLEOTIDE SEQUENCE</scope>
    <source>
        <strain evidence="10">JI</strain>
    </source>
</reference>
<evidence type="ECO:0000256" key="7">
    <source>
        <dbReference type="HAMAP-Rule" id="MF_00222"/>
    </source>
</evidence>
<evidence type="ECO:0000256" key="3">
    <source>
        <dbReference type="ARBA" id="ARBA00022605"/>
    </source>
</evidence>
<organism evidence="10 11">
    <name type="scientific">Pelotomaculum isophthalicicum JI</name>
    <dbReference type="NCBI Taxonomy" id="947010"/>
    <lineage>
        <taxon>Bacteria</taxon>
        <taxon>Bacillati</taxon>
        <taxon>Bacillota</taxon>
        <taxon>Clostridia</taxon>
        <taxon>Eubacteriales</taxon>
        <taxon>Desulfotomaculaceae</taxon>
        <taxon>Pelotomaculum</taxon>
    </lineage>
</organism>
<dbReference type="PANTHER" id="PTHR21089">
    <property type="entry name" value="SHIKIMATE DEHYDROGENASE"/>
    <property type="match status" value="1"/>
</dbReference>
<dbReference type="NCBIfam" id="TIGR00507">
    <property type="entry name" value="aroE"/>
    <property type="match status" value="1"/>
</dbReference>
<evidence type="ECO:0000256" key="6">
    <source>
        <dbReference type="ARBA" id="ARBA00023141"/>
    </source>
</evidence>
<dbReference type="GO" id="GO:0019632">
    <property type="term" value="P:shikimate metabolic process"/>
    <property type="evidence" value="ECO:0007669"/>
    <property type="project" value="InterPro"/>
</dbReference>
<feature type="active site" description="Proton acceptor" evidence="7">
    <location>
        <position position="73"/>
    </location>
</feature>
<feature type="binding site" evidence="7">
    <location>
        <position position="266"/>
    </location>
    <ligand>
        <name>shikimate</name>
        <dbReference type="ChEBI" id="CHEBI:36208"/>
    </ligand>
</feature>
<feature type="binding site" evidence="7">
    <location>
        <position position="109"/>
    </location>
    <ligand>
        <name>shikimate</name>
        <dbReference type="ChEBI" id="CHEBI:36208"/>
    </ligand>
</feature>
<dbReference type="InterPro" id="IPR046346">
    <property type="entry name" value="Aminoacid_DH-like_N_sf"/>
</dbReference>
<evidence type="ECO:0000256" key="4">
    <source>
        <dbReference type="ARBA" id="ARBA00022857"/>
    </source>
</evidence>
<dbReference type="SUPFAM" id="SSF51735">
    <property type="entry name" value="NAD(P)-binding Rossmann-fold domains"/>
    <property type="match status" value="1"/>
</dbReference>
<keyword evidence="11" id="KW-1185">Reference proteome</keyword>
<dbReference type="PANTHER" id="PTHR21089:SF1">
    <property type="entry name" value="BIFUNCTIONAL 3-DEHYDROQUINATE DEHYDRATASE_SHIKIMATE DEHYDROGENASE, CHLOROPLASTIC"/>
    <property type="match status" value="1"/>
</dbReference>
<dbReference type="Pfam" id="PF08501">
    <property type="entry name" value="Shikimate_dh_N"/>
    <property type="match status" value="1"/>
</dbReference>
<dbReference type="Proteomes" id="UP001154312">
    <property type="component" value="Unassembled WGS sequence"/>
</dbReference>
<protein>
    <recommendedName>
        <fullName evidence="2 7">Shikimate dehydrogenase (NADP(+))</fullName>
        <shortName evidence="7">SDH</shortName>
        <ecNumber evidence="2 7">1.1.1.25</ecNumber>
    </recommendedName>
</protein>
<feature type="binding site" evidence="7">
    <location>
        <begin position="134"/>
        <end position="138"/>
    </location>
    <ligand>
        <name>NADP(+)</name>
        <dbReference type="ChEBI" id="CHEBI:58349"/>
    </ligand>
</feature>
<feature type="binding site" evidence="7">
    <location>
        <position position="259"/>
    </location>
    <ligand>
        <name>NADP(+)</name>
        <dbReference type="ChEBI" id="CHEBI:58349"/>
    </ligand>
</feature>
<keyword evidence="4 7" id="KW-0521">NADP</keyword>
<comment type="caution">
    <text evidence="10">The sequence shown here is derived from an EMBL/GenBank/DDBJ whole genome shotgun (WGS) entry which is preliminary data.</text>
</comment>
<dbReference type="Gene3D" id="3.40.50.720">
    <property type="entry name" value="NAD(P)-binding Rossmann-like Domain"/>
    <property type="match status" value="1"/>
</dbReference>
<evidence type="ECO:0000256" key="1">
    <source>
        <dbReference type="ARBA" id="ARBA00004871"/>
    </source>
</evidence>
<feature type="domain" description="Shikimate dehydrogenase substrate binding N-terminal" evidence="8">
    <location>
        <begin position="14"/>
        <end position="96"/>
    </location>
</feature>
<dbReference type="InterPro" id="IPR013708">
    <property type="entry name" value="Shikimate_DH-bd_N"/>
</dbReference>
<dbReference type="InterPro" id="IPR011342">
    <property type="entry name" value="Shikimate_DH"/>
</dbReference>
<keyword evidence="6 7" id="KW-0057">Aromatic amino acid biosynthesis</keyword>
<dbReference type="Pfam" id="PF18317">
    <property type="entry name" value="SDH_C"/>
    <property type="match status" value="1"/>
</dbReference>
<dbReference type="NCBIfam" id="NF001319">
    <property type="entry name" value="PRK00258.3-3"/>
    <property type="match status" value="1"/>
</dbReference>
<comment type="subunit">
    <text evidence="7">Homodimer.</text>
</comment>
<dbReference type="SUPFAM" id="SSF53223">
    <property type="entry name" value="Aminoacid dehydrogenase-like, N-terminal domain"/>
    <property type="match status" value="1"/>
</dbReference>
<dbReference type="RefSeq" id="WP_277444950.1">
    <property type="nucleotide sequence ID" value="NZ_JAKOAV010000032.1"/>
</dbReference>
<feature type="domain" description="SDH C-terminal" evidence="9">
    <location>
        <begin position="259"/>
        <end position="289"/>
    </location>
</feature>
<dbReference type="CDD" id="cd01065">
    <property type="entry name" value="NAD_bind_Shikimate_DH"/>
    <property type="match status" value="1"/>
</dbReference>
<dbReference type="GO" id="GO:0008652">
    <property type="term" value="P:amino acid biosynthetic process"/>
    <property type="evidence" value="ECO:0007669"/>
    <property type="project" value="UniProtKB-KW"/>
</dbReference>
<evidence type="ECO:0000259" key="8">
    <source>
        <dbReference type="Pfam" id="PF08501"/>
    </source>
</evidence>
<dbReference type="EMBL" id="JAKOAV010000032">
    <property type="protein sequence ID" value="MDF9409481.1"/>
    <property type="molecule type" value="Genomic_DNA"/>
</dbReference>
<dbReference type="InterPro" id="IPR041121">
    <property type="entry name" value="SDH_C"/>
</dbReference>
<accession>A0A9X4H418</accession>
<dbReference type="HAMAP" id="MF_00222">
    <property type="entry name" value="Shikimate_DH_AroE"/>
    <property type="match status" value="1"/>
</dbReference>
<dbReference type="NCBIfam" id="NF001314">
    <property type="entry name" value="PRK00258.2-2"/>
    <property type="match status" value="1"/>
</dbReference>
<dbReference type="AlphaFoldDB" id="A0A9X4H418"/>
<feature type="binding site" evidence="7">
    <location>
        <position position="69"/>
    </location>
    <ligand>
        <name>shikimate</name>
        <dbReference type="ChEBI" id="CHEBI:36208"/>
    </ligand>
</feature>
<feature type="binding site" evidence="7">
    <location>
        <begin position="22"/>
        <end position="24"/>
    </location>
    <ligand>
        <name>shikimate</name>
        <dbReference type="ChEBI" id="CHEBI:36208"/>
    </ligand>
</feature>
<comment type="similarity">
    <text evidence="7">Belongs to the shikimate dehydrogenase family.</text>
</comment>
<evidence type="ECO:0000256" key="5">
    <source>
        <dbReference type="ARBA" id="ARBA00023002"/>
    </source>
</evidence>
<comment type="caution">
    <text evidence="7">Lacks conserved residue(s) required for the propagation of feature annotation.</text>
</comment>
<evidence type="ECO:0000313" key="10">
    <source>
        <dbReference type="EMBL" id="MDF9409481.1"/>
    </source>
</evidence>
<gene>
    <name evidence="7 10" type="primary">aroE</name>
    <name evidence="10" type="ORF">L7E55_14140</name>
</gene>
<feature type="binding site" evidence="7">
    <location>
        <position position="94"/>
    </location>
    <ligand>
        <name>shikimate</name>
        <dbReference type="ChEBI" id="CHEBI:36208"/>
    </ligand>
</feature>
<dbReference type="InterPro" id="IPR036291">
    <property type="entry name" value="NAD(P)-bd_dom_sf"/>
</dbReference>
<dbReference type="GO" id="GO:0050661">
    <property type="term" value="F:NADP binding"/>
    <property type="evidence" value="ECO:0007669"/>
    <property type="project" value="InterPro"/>
</dbReference>
<dbReference type="InterPro" id="IPR022893">
    <property type="entry name" value="Shikimate_DH_fam"/>
</dbReference>
<comment type="catalytic activity">
    <reaction evidence="7">
        <text>shikimate + NADP(+) = 3-dehydroshikimate + NADPH + H(+)</text>
        <dbReference type="Rhea" id="RHEA:17737"/>
        <dbReference type="ChEBI" id="CHEBI:15378"/>
        <dbReference type="ChEBI" id="CHEBI:16630"/>
        <dbReference type="ChEBI" id="CHEBI:36208"/>
        <dbReference type="ChEBI" id="CHEBI:57783"/>
        <dbReference type="ChEBI" id="CHEBI:58349"/>
        <dbReference type="EC" id="1.1.1.25"/>
    </reaction>
</comment>
<dbReference type="Gene3D" id="3.40.50.10860">
    <property type="entry name" value="Leucine Dehydrogenase, chain A, domain 1"/>
    <property type="match status" value="1"/>
</dbReference>
<dbReference type="GO" id="GO:0004764">
    <property type="term" value="F:shikimate 3-dehydrogenase (NADP+) activity"/>
    <property type="evidence" value="ECO:0007669"/>
    <property type="project" value="UniProtKB-UniRule"/>
</dbReference>
<evidence type="ECO:0000313" key="11">
    <source>
        <dbReference type="Proteomes" id="UP001154312"/>
    </source>
</evidence>
<feature type="binding site" evidence="7">
    <location>
        <position position="238"/>
    </location>
    <ligand>
        <name>shikimate</name>
        <dbReference type="ChEBI" id="CHEBI:36208"/>
    </ligand>
</feature>
<dbReference type="GO" id="GO:0009073">
    <property type="term" value="P:aromatic amino acid family biosynthetic process"/>
    <property type="evidence" value="ECO:0007669"/>
    <property type="project" value="UniProtKB-KW"/>
</dbReference>